<evidence type="ECO:0000313" key="2">
    <source>
        <dbReference type="Proteomes" id="UP000179807"/>
    </source>
</evidence>
<dbReference type="InterPro" id="IPR016024">
    <property type="entry name" value="ARM-type_fold"/>
</dbReference>
<comment type="caution">
    <text evidence="1">The sequence shown here is derived from an EMBL/GenBank/DDBJ whole genome shotgun (WGS) entry which is preliminary data.</text>
</comment>
<keyword evidence="2" id="KW-1185">Reference proteome</keyword>
<accession>A0A1J4KL07</accession>
<organism evidence="1 2">
    <name type="scientific">Tritrichomonas foetus</name>
    <dbReference type="NCBI Taxonomy" id="1144522"/>
    <lineage>
        <taxon>Eukaryota</taxon>
        <taxon>Metamonada</taxon>
        <taxon>Parabasalia</taxon>
        <taxon>Tritrichomonadida</taxon>
        <taxon>Tritrichomonadidae</taxon>
        <taxon>Tritrichomonas</taxon>
    </lineage>
</organism>
<proteinExistence type="predicted"/>
<dbReference type="RefSeq" id="XP_068363197.1">
    <property type="nucleotide sequence ID" value="XM_068501646.1"/>
</dbReference>
<protein>
    <submittedName>
        <fullName evidence="1">Uncharacterized protein</fullName>
    </submittedName>
</protein>
<dbReference type="VEuPathDB" id="TrichDB:TRFO_20888"/>
<dbReference type="SUPFAM" id="SSF48371">
    <property type="entry name" value="ARM repeat"/>
    <property type="match status" value="2"/>
</dbReference>
<dbReference type="AlphaFoldDB" id="A0A1J4KL07"/>
<reference evidence="1" key="1">
    <citation type="submission" date="2016-10" db="EMBL/GenBank/DDBJ databases">
        <authorList>
            <person name="Benchimol M."/>
            <person name="Almeida L.G."/>
            <person name="Vasconcelos A.T."/>
            <person name="Perreira-Neves A."/>
            <person name="Rosa I.A."/>
            <person name="Tasca T."/>
            <person name="Bogo M.R."/>
            <person name="de Souza W."/>
        </authorList>
    </citation>
    <scope>NUCLEOTIDE SEQUENCE [LARGE SCALE GENOMIC DNA]</scope>
    <source>
        <strain evidence="1">K</strain>
    </source>
</reference>
<dbReference type="Proteomes" id="UP000179807">
    <property type="component" value="Unassembled WGS sequence"/>
</dbReference>
<gene>
    <name evidence="1" type="ORF">TRFO_20888</name>
</gene>
<dbReference type="GeneID" id="94836350"/>
<dbReference type="EMBL" id="MLAK01000623">
    <property type="protein sequence ID" value="OHT10061.1"/>
    <property type="molecule type" value="Genomic_DNA"/>
</dbReference>
<evidence type="ECO:0000313" key="1">
    <source>
        <dbReference type="EMBL" id="OHT10061.1"/>
    </source>
</evidence>
<sequence length="504" mass="58741">MFLDYKGEFSKKCINDLHNLSHMHGECISKNSINFSDLFGKEPKNINIKIEKFANILSGIHEMFTTCENLDSLFPEHPCKELIELLLQIKDSFQSLPHDMYPPINNSFFRFISLVSSKYFDNNLLMEAIFFIIRNLSMLEFNPGLIPIFQNYSIFLNSSRSTIQSYFLSSTRNYLLDEPFFMIFTNSDLLPDIINILNTSGNVDILKIIFDLFSVYINQCFSFLEDEKIQIDLIFPNLQLILETTMIYLSSCERTELLPSIFCVVSLLFPRNDLNNLHESINTIKKTLLDIAKNNKNYNIEKLFQNFLENNNPEIFLASAKLFHDFWPDSKLFNETLFYQKYKNIIEDDSFAFAGIFVERNIGNHDDIVVVSIGLLTMLISDHYLQIKENSFLQFLLDMVEKCSFSVKKYICKFLTAFLTYSTVNDRRELTNELTINLLIDTIESHEIDNILDIATTLILMKNDDPDFWNEIIEVNNIRTILEEIVLNDEDKNLTLLVQGLLTL</sequence>
<name>A0A1J4KL07_9EUKA</name>